<proteinExistence type="predicted"/>
<dbReference type="Pfam" id="PF08401">
    <property type="entry name" value="ArdcN"/>
    <property type="match status" value="1"/>
</dbReference>
<keyword evidence="4" id="KW-1185">Reference proteome</keyword>
<dbReference type="Pfam" id="PF18818">
    <property type="entry name" value="MPTase-PolyVal"/>
    <property type="match status" value="1"/>
</dbReference>
<dbReference type="InterPro" id="IPR013610">
    <property type="entry name" value="ArdC_N"/>
</dbReference>
<sequence>MNPDIYTQVTERIIADLEQGQLTWQKPWSVGHRDSTTMRPLRHNGTSYGGINVLMLWSAAIRGGYQSPFWMTFKQAQDLGGHVRRGERGSPVVYANTITKSERGEDGAEQEKRFGFMKAYTVFNCDQIEGLDTDFYVGTEPIGRSNNAIAHADTFISQTGAKVFHGGTRAYYCSATDHIQVPYRGAFRSSETYYATLAHELVHWTKHRSRLDRNFGQTRRGDQAYAREELVAELGAAFVCADLGLNPHRDINHAAYIQAWLKILKHDRRAIFTAAAHAHRAVQYLHEQAQKAPCHGPSSPVA</sequence>
<protein>
    <submittedName>
        <fullName evidence="3">Antirestriction protein ArdC</fullName>
    </submittedName>
</protein>
<feature type="domain" description="N-terminal" evidence="1">
    <location>
        <begin position="4"/>
        <end position="123"/>
    </location>
</feature>
<dbReference type="EMBL" id="FNCS01000024">
    <property type="protein sequence ID" value="SDH14279.1"/>
    <property type="molecule type" value="Genomic_DNA"/>
</dbReference>
<dbReference type="InterPro" id="IPR017113">
    <property type="entry name" value="Antirestriction_ArdC"/>
</dbReference>
<reference evidence="3 4" key="1">
    <citation type="submission" date="2016-10" db="EMBL/GenBank/DDBJ databases">
        <authorList>
            <person name="de Groot N.N."/>
        </authorList>
    </citation>
    <scope>NUCLEOTIDE SEQUENCE [LARGE SCALE GENOMIC DNA]</scope>
    <source>
        <strain evidence="3 4">CGMCC 1.10267</strain>
    </source>
</reference>
<dbReference type="PIRSF" id="PIRSF037112">
    <property type="entry name" value="Antirestriction_ArdC"/>
    <property type="match status" value="1"/>
</dbReference>
<dbReference type="GO" id="GO:0003697">
    <property type="term" value="F:single-stranded DNA binding"/>
    <property type="evidence" value="ECO:0007669"/>
    <property type="project" value="InterPro"/>
</dbReference>
<dbReference type="AlphaFoldDB" id="A0A1G8A006"/>
<evidence type="ECO:0000259" key="1">
    <source>
        <dbReference type="Pfam" id="PF08401"/>
    </source>
</evidence>
<organism evidence="3 4">
    <name type="scientific">Pelagibacterium luteolum</name>
    <dbReference type="NCBI Taxonomy" id="440168"/>
    <lineage>
        <taxon>Bacteria</taxon>
        <taxon>Pseudomonadati</taxon>
        <taxon>Pseudomonadota</taxon>
        <taxon>Alphaproteobacteria</taxon>
        <taxon>Hyphomicrobiales</taxon>
        <taxon>Devosiaceae</taxon>
        <taxon>Pelagibacterium</taxon>
    </lineage>
</organism>
<feature type="domain" description="Polyvalent protein metallopeptidase" evidence="2">
    <location>
        <begin position="151"/>
        <end position="277"/>
    </location>
</feature>
<dbReference type="InterPro" id="IPR041459">
    <property type="entry name" value="MPTase-PolyVal"/>
</dbReference>
<evidence type="ECO:0000313" key="3">
    <source>
        <dbReference type="EMBL" id="SDH14279.1"/>
    </source>
</evidence>
<gene>
    <name evidence="3" type="ORF">SAMN04487974_12435</name>
</gene>
<evidence type="ECO:0000259" key="2">
    <source>
        <dbReference type="Pfam" id="PF18818"/>
    </source>
</evidence>
<dbReference type="OrthoDB" id="9792687at2"/>
<dbReference type="STRING" id="440168.SAMN04487974_12435"/>
<evidence type="ECO:0000313" key="4">
    <source>
        <dbReference type="Proteomes" id="UP000199495"/>
    </source>
</evidence>
<accession>A0A1G8A006</accession>
<dbReference type="RefSeq" id="WP_090599644.1">
    <property type="nucleotide sequence ID" value="NZ_FNCS01000024.1"/>
</dbReference>
<dbReference type="Proteomes" id="UP000199495">
    <property type="component" value="Unassembled WGS sequence"/>
</dbReference>
<name>A0A1G8A006_9HYPH</name>